<dbReference type="EMBL" id="JAJTJA010000017">
    <property type="protein sequence ID" value="KAH8688736.1"/>
    <property type="molecule type" value="Genomic_DNA"/>
</dbReference>
<reference evidence="6" key="1">
    <citation type="submission" date="2021-12" db="EMBL/GenBank/DDBJ databases">
        <title>Convergent genome expansion in fungi linked to evolution of root-endophyte symbiosis.</title>
        <authorList>
            <consortium name="DOE Joint Genome Institute"/>
            <person name="Ke Y.-H."/>
            <person name="Bonito G."/>
            <person name="Liao H.-L."/>
            <person name="Looney B."/>
            <person name="Rojas-Flechas A."/>
            <person name="Nash J."/>
            <person name="Hameed K."/>
            <person name="Schadt C."/>
            <person name="Martin F."/>
            <person name="Crous P.W."/>
            <person name="Miettinen O."/>
            <person name="Magnuson J.K."/>
            <person name="Labbe J."/>
            <person name="Jacobson D."/>
            <person name="Doktycz M.J."/>
            <person name="Veneault-Fourrey C."/>
            <person name="Kuo A."/>
            <person name="Mondo S."/>
            <person name="Calhoun S."/>
            <person name="Riley R."/>
            <person name="Ohm R."/>
            <person name="LaButti K."/>
            <person name="Andreopoulos B."/>
            <person name="Pangilinan J."/>
            <person name="Nolan M."/>
            <person name="Tritt A."/>
            <person name="Clum A."/>
            <person name="Lipzen A."/>
            <person name="Daum C."/>
            <person name="Barry K."/>
            <person name="Grigoriev I.V."/>
            <person name="Vilgalys R."/>
        </authorList>
    </citation>
    <scope>NUCLEOTIDE SEQUENCE</scope>
    <source>
        <strain evidence="6">PMI_201</strain>
    </source>
</reference>
<dbReference type="Gene3D" id="3.30.43.10">
    <property type="entry name" value="Uridine Diphospho-n-acetylenolpyruvylglucosamine Reductase, domain 2"/>
    <property type="match status" value="1"/>
</dbReference>
<dbReference type="InterPro" id="IPR036318">
    <property type="entry name" value="FAD-bd_PCMH-like_sf"/>
</dbReference>
<comment type="similarity">
    <text evidence="1">Belongs to the oxygen-dependent FAD-linked oxidoreductase family.</text>
</comment>
<dbReference type="GO" id="GO:0016491">
    <property type="term" value="F:oxidoreductase activity"/>
    <property type="evidence" value="ECO:0007669"/>
    <property type="project" value="UniProtKB-KW"/>
</dbReference>
<dbReference type="GeneID" id="70251873"/>
<dbReference type="Proteomes" id="UP001201262">
    <property type="component" value="Unassembled WGS sequence"/>
</dbReference>
<keyword evidence="4" id="KW-0560">Oxidoreductase</keyword>
<keyword evidence="3" id="KW-0274">FAD</keyword>
<dbReference type="Pfam" id="PF01565">
    <property type="entry name" value="FAD_binding_4"/>
    <property type="match status" value="1"/>
</dbReference>
<dbReference type="RefSeq" id="XP_046065208.1">
    <property type="nucleotide sequence ID" value="XM_046221586.1"/>
</dbReference>
<evidence type="ECO:0000256" key="4">
    <source>
        <dbReference type="ARBA" id="ARBA00023002"/>
    </source>
</evidence>
<dbReference type="PANTHER" id="PTHR42973">
    <property type="entry name" value="BINDING OXIDOREDUCTASE, PUTATIVE (AFU_ORTHOLOGUE AFUA_1G17690)-RELATED"/>
    <property type="match status" value="1"/>
</dbReference>
<sequence>MADSRLSALEAFLKDYPSIKYIPPSSADFASVREVWYHGRRDTPLAILQPQSAEEVSLLVKYAKENGIQFTVRVGGHNLEGRAIVDGALVIDLRALTSVTVADDLQSATVQGGILQQDLAIKLWSKGLVTPIGTIPAVGYVGWATYGGYGPFSSHWGLGVDQIIGATVVNSNGDIIKADENLLKGIRGAGGTFGVIVDVTVKVYPLKSLLAGAIIFDAQDICKALTEFNAAYRRLLEDGLPSELTIQQLVYNAPPGRLFGVSFFWSSDNTEEGQRWKEKIASLGPVIMNTVALKNIPDWVTEMRALVPSSVYGGGSHTHNLKQITTEAAQVLGRNLSKMPSDPACMFSVHQLRGPSTSHSTNDSNFTYKNNSVFAEREPHYMLEILGFSTTEENKHVCEQWASDLANQFQQETDTTNILPHAYISLDPINNGNMVRIFGSHAEEVFALKKTYDPDNVFALALPLLK</sequence>
<accession>A0AAD4KG69</accession>
<name>A0AAD4KG69_9EURO</name>
<feature type="domain" description="FAD-binding PCMH-type" evidence="5">
    <location>
        <begin position="40"/>
        <end position="206"/>
    </location>
</feature>
<evidence type="ECO:0000256" key="1">
    <source>
        <dbReference type="ARBA" id="ARBA00005466"/>
    </source>
</evidence>
<evidence type="ECO:0000313" key="7">
    <source>
        <dbReference type="Proteomes" id="UP001201262"/>
    </source>
</evidence>
<dbReference type="GO" id="GO:0071949">
    <property type="term" value="F:FAD binding"/>
    <property type="evidence" value="ECO:0007669"/>
    <property type="project" value="InterPro"/>
</dbReference>
<dbReference type="Gene3D" id="3.40.462.20">
    <property type="match status" value="1"/>
</dbReference>
<dbReference type="InterPro" id="IPR006094">
    <property type="entry name" value="Oxid_FAD_bind_N"/>
</dbReference>
<comment type="caution">
    <text evidence="6">The sequence shown here is derived from an EMBL/GenBank/DDBJ whole genome shotgun (WGS) entry which is preliminary data.</text>
</comment>
<dbReference type="InterPro" id="IPR050416">
    <property type="entry name" value="FAD-linked_Oxidoreductase"/>
</dbReference>
<protein>
    <recommendedName>
        <fullName evidence="5">FAD-binding PCMH-type domain-containing protein</fullName>
    </recommendedName>
</protein>
<evidence type="ECO:0000256" key="2">
    <source>
        <dbReference type="ARBA" id="ARBA00022630"/>
    </source>
</evidence>
<gene>
    <name evidence="6" type="ORF">BGW36DRAFT_442638</name>
</gene>
<dbReference type="PANTHER" id="PTHR42973:SF7">
    <property type="entry name" value="FAD-BINDING PCMH-TYPE DOMAIN-CONTAINING PROTEIN"/>
    <property type="match status" value="1"/>
</dbReference>
<dbReference type="InterPro" id="IPR016169">
    <property type="entry name" value="FAD-bd_PCMH_sub2"/>
</dbReference>
<dbReference type="AlphaFoldDB" id="A0AAD4KG69"/>
<keyword evidence="2" id="KW-0285">Flavoprotein</keyword>
<dbReference type="SUPFAM" id="SSF56176">
    <property type="entry name" value="FAD-binding/transporter-associated domain-like"/>
    <property type="match status" value="1"/>
</dbReference>
<dbReference type="Gene3D" id="3.30.465.10">
    <property type="match status" value="1"/>
</dbReference>
<keyword evidence="7" id="KW-1185">Reference proteome</keyword>
<evidence type="ECO:0000256" key="3">
    <source>
        <dbReference type="ARBA" id="ARBA00022827"/>
    </source>
</evidence>
<proteinExistence type="inferred from homology"/>
<evidence type="ECO:0000313" key="6">
    <source>
        <dbReference type="EMBL" id="KAH8688736.1"/>
    </source>
</evidence>
<dbReference type="PROSITE" id="PS51387">
    <property type="entry name" value="FAD_PCMH"/>
    <property type="match status" value="1"/>
</dbReference>
<organism evidence="6 7">
    <name type="scientific">Talaromyces proteolyticus</name>
    <dbReference type="NCBI Taxonomy" id="1131652"/>
    <lineage>
        <taxon>Eukaryota</taxon>
        <taxon>Fungi</taxon>
        <taxon>Dikarya</taxon>
        <taxon>Ascomycota</taxon>
        <taxon>Pezizomycotina</taxon>
        <taxon>Eurotiomycetes</taxon>
        <taxon>Eurotiomycetidae</taxon>
        <taxon>Eurotiales</taxon>
        <taxon>Trichocomaceae</taxon>
        <taxon>Talaromyces</taxon>
        <taxon>Talaromyces sect. Bacilispori</taxon>
    </lineage>
</organism>
<dbReference type="InterPro" id="IPR016166">
    <property type="entry name" value="FAD-bd_PCMH"/>
</dbReference>
<evidence type="ECO:0000259" key="5">
    <source>
        <dbReference type="PROSITE" id="PS51387"/>
    </source>
</evidence>
<dbReference type="InterPro" id="IPR016167">
    <property type="entry name" value="FAD-bd_PCMH_sub1"/>
</dbReference>